<feature type="compositionally biased region" description="Low complexity" evidence="1">
    <location>
        <begin position="48"/>
        <end position="65"/>
    </location>
</feature>
<evidence type="ECO:0000313" key="4">
    <source>
        <dbReference type="EMBL" id="QJR14686.1"/>
    </source>
</evidence>
<feature type="domain" description="DUF4124" evidence="3">
    <location>
        <begin position="12"/>
        <end position="65"/>
    </location>
</feature>
<gene>
    <name evidence="4" type="ORF">DSM104440_01496</name>
</gene>
<feature type="chain" id="PRO_5026949685" description="DUF4124 domain-containing protein" evidence="2">
    <location>
        <begin position="23"/>
        <end position="158"/>
    </location>
</feature>
<dbReference type="Proteomes" id="UP000503096">
    <property type="component" value="Chromosome"/>
</dbReference>
<dbReference type="KEGG" id="upl:DSM104440_01496"/>
<dbReference type="InterPro" id="IPR025392">
    <property type="entry name" value="DUF4124"/>
</dbReference>
<dbReference type="EMBL" id="CP053073">
    <property type="protein sequence ID" value="QJR14686.1"/>
    <property type="molecule type" value="Genomic_DNA"/>
</dbReference>
<feature type="region of interest" description="Disordered" evidence="1">
    <location>
        <begin position="128"/>
        <end position="158"/>
    </location>
</feature>
<evidence type="ECO:0000256" key="2">
    <source>
        <dbReference type="SAM" id="SignalP"/>
    </source>
</evidence>
<dbReference type="AlphaFoldDB" id="A0A6M4H510"/>
<feature type="signal peptide" evidence="2">
    <location>
        <begin position="1"/>
        <end position="22"/>
    </location>
</feature>
<organism evidence="4 5">
    <name type="scientific">Usitatibacter palustris</name>
    <dbReference type="NCBI Taxonomy" id="2732487"/>
    <lineage>
        <taxon>Bacteria</taxon>
        <taxon>Pseudomonadati</taxon>
        <taxon>Pseudomonadota</taxon>
        <taxon>Betaproteobacteria</taxon>
        <taxon>Nitrosomonadales</taxon>
        <taxon>Usitatibacteraceae</taxon>
        <taxon>Usitatibacter</taxon>
    </lineage>
</organism>
<dbReference type="Pfam" id="PF13511">
    <property type="entry name" value="DUF4124"/>
    <property type="match status" value="1"/>
</dbReference>
<name>A0A6M4H510_9PROT</name>
<feature type="region of interest" description="Disordered" evidence="1">
    <location>
        <begin position="31"/>
        <end position="105"/>
    </location>
</feature>
<evidence type="ECO:0000313" key="5">
    <source>
        <dbReference type="Proteomes" id="UP000503096"/>
    </source>
</evidence>
<protein>
    <recommendedName>
        <fullName evidence="3">DUF4124 domain-containing protein</fullName>
    </recommendedName>
</protein>
<sequence length="158" mass="17523">MSLTRTLVIAIALALAAPVAHSQVYKWTDKDGRVHYGEKPPEGVKATPVAVPSAPKGAAAATPAPDAAPPKTVSEQEAEFRKRQAKRDEAERSFKQREEEAAEREKICENARKRLEILRTPVPVYTKDEQGNRSYLDEGGRASEIAKEEKREKENCAR</sequence>
<proteinExistence type="predicted"/>
<dbReference type="InParanoid" id="A0A6M4H510"/>
<keyword evidence="2" id="KW-0732">Signal</keyword>
<dbReference type="RefSeq" id="WP_171161418.1">
    <property type="nucleotide sequence ID" value="NZ_CP053073.1"/>
</dbReference>
<keyword evidence="5" id="KW-1185">Reference proteome</keyword>
<reference evidence="4 5" key="1">
    <citation type="submission" date="2020-04" db="EMBL/GenBank/DDBJ databases">
        <title>Usitatibacter rugosus gen. nov., sp. nov. and Usitatibacter palustris sp. nov., novel members of Usitatibacteraceae fam. nov. within the order Nitrosomonadales isolated from soil.</title>
        <authorList>
            <person name="Huber K.J."/>
            <person name="Neumann-Schaal M."/>
            <person name="Geppert A."/>
            <person name="Luckner M."/>
            <person name="Wanner G."/>
            <person name="Overmann J."/>
        </authorList>
    </citation>
    <scope>NUCLEOTIDE SEQUENCE [LARGE SCALE GENOMIC DNA]</scope>
    <source>
        <strain evidence="4 5">Swamp67</strain>
    </source>
</reference>
<feature type="compositionally biased region" description="Basic and acidic residues" evidence="1">
    <location>
        <begin position="78"/>
        <end position="105"/>
    </location>
</feature>
<evidence type="ECO:0000256" key="1">
    <source>
        <dbReference type="SAM" id="MobiDB-lite"/>
    </source>
</evidence>
<evidence type="ECO:0000259" key="3">
    <source>
        <dbReference type="Pfam" id="PF13511"/>
    </source>
</evidence>
<feature type="compositionally biased region" description="Basic and acidic residues" evidence="1">
    <location>
        <begin position="31"/>
        <end position="42"/>
    </location>
</feature>
<accession>A0A6M4H510</accession>